<dbReference type="AlphaFoldDB" id="A0A7K9M276"/>
<feature type="non-terminal residue" evidence="2">
    <location>
        <position position="834"/>
    </location>
</feature>
<feature type="region of interest" description="Disordered" evidence="1">
    <location>
        <begin position="50"/>
        <end position="108"/>
    </location>
</feature>
<feature type="region of interest" description="Disordered" evidence="1">
    <location>
        <begin position="482"/>
        <end position="520"/>
    </location>
</feature>
<dbReference type="Proteomes" id="UP000527232">
    <property type="component" value="Unassembled WGS sequence"/>
</dbReference>
<feature type="region of interest" description="Disordered" evidence="1">
    <location>
        <begin position="780"/>
        <end position="834"/>
    </location>
</feature>
<feature type="compositionally biased region" description="Low complexity" evidence="1">
    <location>
        <begin position="780"/>
        <end position="795"/>
    </location>
</feature>
<feature type="region of interest" description="Disordered" evidence="1">
    <location>
        <begin position="537"/>
        <end position="605"/>
    </location>
</feature>
<evidence type="ECO:0000256" key="1">
    <source>
        <dbReference type="SAM" id="MobiDB-lite"/>
    </source>
</evidence>
<dbReference type="OrthoDB" id="9908998at2759"/>
<reference evidence="2 3" key="1">
    <citation type="submission" date="2019-09" db="EMBL/GenBank/DDBJ databases">
        <title>Bird 10,000 Genomes (B10K) Project - Family phase.</title>
        <authorList>
            <person name="Zhang G."/>
        </authorList>
    </citation>
    <scope>NUCLEOTIDE SEQUENCE [LARGE SCALE GENOMIC DNA]</scope>
    <source>
        <strain evidence="2">B10K-DU-001-32</strain>
        <tissue evidence="2">Muscle</tissue>
    </source>
</reference>
<dbReference type="InterPro" id="IPR039916">
    <property type="entry name" value="EXPH5"/>
</dbReference>
<feature type="compositionally biased region" description="Basic and acidic residues" evidence="1">
    <location>
        <begin position="25"/>
        <end position="34"/>
    </location>
</feature>
<dbReference type="EMBL" id="VWZR01003902">
    <property type="protein sequence ID" value="NXH68326.1"/>
    <property type="molecule type" value="Genomic_DNA"/>
</dbReference>
<feature type="compositionally biased region" description="Polar residues" evidence="1">
    <location>
        <begin position="7"/>
        <end position="24"/>
    </location>
</feature>
<feature type="compositionally biased region" description="Polar residues" evidence="1">
    <location>
        <begin position="568"/>
        <end position="580"/>
    </location>
</feature>
<comment type="caution">
    <text evidence="2">The sequence shown here is derived from an EMBL/GenBank/DDBJ whole genome shotgun (WGS) entry which is preliminary data.</text>
</comment>
<protein>
    <submittedName>
        <fullName evidence="2">EXPH5 protein</fullName>
    </submittedName>
</protein>
<feature type="compositionally biased region" description="Polar residues" evidence="1">
    <location>
        <begin position="537"/>
        <end position="561"/>
    </location>
</feature>
<evidence type="ECO:0000313" key="3">
    <source>
        <dbReference type="Proteomes" id="UP000527232"/>
    </source>
</evidence>
<proteinExistence type="predicted"/>
<keyword evidence="3" id="KW-1185">Reference proteome</keyword>
<gene>
    <name evidence="2" type="primary">Exph5</name>
    <name evidence="2" type="ORF">HYDTET_R10308</name>
</gene>
<feature type="region of interest" description="Disordered" evidence="1">
    <location>
        <begin position="1"/>
        <end position="34"/>
    </location>
</feature>
<sequence>QAEMCNSPISTETSGHSFDANQNEMMEKSTQEWNEQLEKEFFSVLNDLDDQLAQEQAQDPLDRTVSTSSASDVQYSSAFPTSKRQTASRGQHRNDGSDMPSTFFPEGMRTIRAKDEHKVFIRPRKLHKGSLYPPSITQNSGFRHKSCMNKNTAGRSYSVCSLRRCPSSVSSDQLSASSLQHPLARESNNGFVPRFGRQNPKRIPLSSIVWNNTPDSSGQTSTQEKMLRTQSLMEFHATDHGRYPSSLQETKKYACYHSKHYRRSISSSNCFSRVSCPDKATSPLPFDNWENYPLYKSENNLSRSYYRDTYSHGKLYANQKNSPYGKKDSCPSWADIPQYYSDEAFISPDASFEVIMGNLNDQQWAHTKNANSPQNGNSGNIYMHSFDGDPKTSEHSFSYFCLEKESGKTRSNSPCIERLHKQDSLLRHTSSCSITGPPSRNSLRSPDPLVIYYTLPRKSASIAGSIMSDTPISLPRESRTTYDCLRDNPEDADLPGPKENAQSPRIQNKKNEGHNDGSATSLEVDVSLDSLISTDSHQPFLQSDNENQNHVTTRNKNSQTLDLRLESKSQPISPSATTSDPLDDEKRRASSRACSPPVPLLTDKNSNTYVSSRLQADMCPERNLTSQTVLGQCQNTSQSASLKNANLHSYQLRKSRAKSQRERHLSESICARDSRETFALGSNILPKDGIHGKRFKSYSELLSCDENENWASDDEKCYSTRNLMYPSVEFGIFGKEQQLAFLENIKRSLTEGRLWRPCLLNNPGALRDGETPSINRAELLSSSPAGSKLSSAASSPRELTDTYQEDPAAYSDSDSDTTTDDEYYLDDIDKESEL</sequence>
<feature type="compositionally biased region" description="Polar residues" evidence="1">
    <location>
        <begin position="64"/>
        <end position="89"/>
    </location>
</feature>
<feature type="compositionally biased region" description="Acidic residues" evidence="1">
    <location>
        <begin position="813"/>
        <end position="834"/>
    </location>
</feature>
<organism evidence="2 3">
    <name type="scientific">Oceanodroma tethys</name>
    <name type="common">Wedge-rumped storm-petrel</name>
    <name type="synonym">Hydrobates tethys</name>
    <dbReference type="NCBI Taxonomy" id="79633"/>
    <lineage>
        <taxon>Eukaryota</taxon>
        <taxon>Metazoa</taxon>
        <taxon>Chordata</taxon>
        <taxon>Craniata</taxon>
        <taxon>Vertebrata</taxon>
        <taxon>Euteleostomi</taxon>
        <taxon>Archelosauria</taxon>
        <taxon>Archosauria</taxon>
        <taxon>Dinosauria</taxon>
        <taxon>Saurischia</taxon>
        <taxon>Theropoda</taxon>
        <taxon>Coelurosauria</taxon>
        <taxon>Aves</taxon>
        <taxon>Neognathae</taxon>
        <taxon>Neoaves</taxon>
        <taxon>Aequornithes</taxon>
        <taxon>Procellariiformes</taxon>
        <taxon>Hydrobatidae</taxon>
        <taxon>Oceanodroma</taxon>
    </lineage>
</organism>
<feature type="region of interest" description="Disordered" evidence="1">
    <location>
        <begin position="178"/>
        <end position="199"/>
    </location>
</feature>
<dbReference type="PANTHER" id="PTHR21469:SF4">
    <property type="entry name" value="EXOPHILIN-5"/>
    <property type="match status" value="1"/>
</dbReference>
<name>A0A7K9M276_OCETE</name>
<feature type="non-terminal residue" evidence="2">
    <location>
        <position position="1"/>
    </location>
</feature>
<accession>A0A7K9M276</accession>
<evidence type="ECO:0000313" key="2">
    <source>
        <dbReference type="EMBL" id="NXH68326.1"/>
    </source>
</evidence>
<dbReference type="PANTHER" id="PTHR21469">
    <property type="entry name" value="EXOPHILIN-5"/>
    <property type="match status" value="1"/>
</dbReference>